<sequence length="140" mass="16240">MQLKSNEEWVFVFNQKVTRSLVEGIVIDHPIIEPPLMTDSSHRNPKISSLEHRFSSVERKKRLLDKIGGFWDSLKMKILFNPNDDETIPSCLLQRIQILDSICDNNSDLKGYVEHVEKEALKNKQFSIIQKRAHCLRGVP</sequence>
<evidence type="ECO:0000313" key="1">
    <source>
        <dbReference type="EMBL" id="CAD8421478.1"/>
    </source>
</evidence>
<gene>
    <name evidence="1" type="ORF">PINE0816_LOCUS17632</name>
</gene>
<dbReference type="EMBL" id="HBEL01037814">
    <property type="protein sequence ID" value="CAD8421478.1"/>
    <property type="molecule type" value="Transcribed_RNA"/>
</dbReference>
<organism evidence="1">
    <name type="scientific">Proboscia inermis</name>
    <dbReference type="NCBI Taxonomy" id="420281"/>
    <lineage>
        <taxon>Eukaryota</taxon>
        <taxon>Sar</taxon>
        <taxon>Stramenopiles</taxon>
        <taxon>Ochrophyta</taxon>
        <taxon>Bacillariophyta</taxon>
        <taxon>Coscinodiscophyceae</taxon>
        <taxon>Rhizosoleniophycidae</taxon>
        <taxon>Rhizosoleniales</taxon>
        <taxon>Rhizosoleniaceae</taxon>
        <taxon>Proboscia</taxon>
    </lineage>
</organism>
<name>A0A7S0CFQ8_9STRA</name>
<protein>
    <submittedName>
        <fullName evidence="1">Uncharacterized protein</fullName>
    </submittedName>
</protein>
<reference evidence="1" key="1">
    <citation type="submission" date="2021-01" db="EMBL/GenBank/DDBJ databases">
        <authorList>
            <person name="Corre E."/>
            <person name="Pelletier E."/>
            <person name="Niang G."/>
            <person name="Scheremetjew M."/>
            <person name="Finn R."/>
            <person name="Kale V."/>
            <person name="Holt S."/>
            <person name="Cochrane G."/>
            <person name="Meng A."/>
            <person name="Brown T."/>
            <person name="Cohen L."/>
        </authorList>
    </citation>
    <scope>NUCLEOTIDE SEQUENCE</scope>
    <source>
        <strain evidence="1">CCAP1064/1</strain>
    </source>
</reference>
<proteinExistence type="predicted"/>
<dbReference type="AlphaFoldDB" id="A0A7S0CFQ8"/>
<accession>A0A7S0CFQ8</accession>